<dbReference type="GO" id="GO:0016831">
    <property type="term" value="F:carboxy-lyase activity"/>
    <property type="evidence" value="ECO:0007669"/>
    <property type="project" value="InterPro"/>
</dbReference>
<reference evidence="3" key="1">
    <citation type="submission" date="2020-02" db="EMBL/GenBank/DDBJ databases">
        <authorList>
            <person name="Meier V. D."/>
        </authorList>
    </citation>
    <scope>NUCLEOTIDE SEQUENCE</scope>
    <source>
        <strain evidence="3">AVDCRST_MAG89</strain>
    </source>
</reference>
<evidence type="ECO:0000313" key="3">
    <source>
        <dbReference type="EMBL" id="CAA9323434.1"/>
    </source>
</evidence>
<dbReference type="InterPro" id="IPR006680">
    <property type="entry name" value="Amidohydro-rel"/>
</dbReference>
<sequence>MSPGGDRCTLARSVVSLCSIVLLTAGCKSASECGGELVPLLVDHHQHLLSPALAEVWGDDEPVDAELLIERLDEAGIRSAVVLSVAYAWASPGLSPKPDDEYTAVRTENDWTAEQAAKYPDRLTAVCSVNPLRDYALAEIDRCAADPRLRNGLKMQFGNSRVNLENAEHVAQLRRVFAAANKHRMPIVAHVWTGDDKILSPFEGRDARTFINEVLPMAPDVTVQILHMGGSGPMLDPGTKEAMVVLAEAASRGDAAMKNVYF</sequence>
<evidence type="ECO:0000256" key="1">
    <source>
        <dbReference type="ARBA" id="ARBA00023239"/>
    </source>
</evidence>
<name>A0A6J4L5S7_9BACT</name>
<dbReference type="PANTHER" id="PTHR21240">
    <property type="entry name" value="2-AMINO-3-CARBOXYLMUCONATE-6-SEMIALDEHYDE DECARBOXYLASE"/>
    <property type="match status" value="1"/>
</dbReference>
<dbReference type="PANTHER" id="PTHR21240:SF28">
    <property type="entry name" value="ISO-OROTATE DECARBOXYLASE (EUROFUNG)"/>
    <property type="match status" value="1"/>
</dbReference>
<dbReference type="InterPro" id="IPR032465">
    <property type="entry name" value="ACMSD"/>
</dbReference>
<feature type="non-terminal residue" evidence="3">
    <location>
        <position position="262"/>
    </location>
</feature>
<dbReference type="InterPro" id="IPR032466">
    <property type="entry name" value="Metal_Hydrolase"/>
</dbReference>
<accession>A0A6J4L5S7</accession>
<keyword evidence="1" id="KW-0456">Lyase</keyword>
<dbReference type="PROSITE" id="PS51257">
    <property type="entry name" value="PROKAR_LIPOPROTEIN"/>
    <property type="match status" value="1"/>
</dbReference>
<dbReference type="GO" id="GO:0019748">
    <property type="term" value="P:secondary metabolic process"/>
    <property type="evidence" value="ECO:0007669"/>
    <property type="project" value="TreeGrafter"/>
</dbReference>
<dbReference type="EMBL" id="CADCTV010000377">
    <property type="protein sequence ID" value="CAA9323434.1"/>
    <property type="molecule type" value="Genomic_DNA"/>
</dbReference>
<organism evidence="3">
    <name type="scientific">uncultured Gemmatimonadota bacterium</name>
    <dbReference type="NCBI Taxonomy" id="203437"/>
    <lineage>
        <taxon>Bacteria</taxon>
        <taxon>Pseudomonadati</taxon>
        <taxon>Gemmatimonadota</taxon>
        <taxon>environmental samples</taxon>
    </lineage>
</organism>
<protein>
    <recommendedName>
        <fullName evidence="2">Amidohydrolase-related domain-containing protein</fullName>
    </recommendedName>
</protein>
<proteinExistence type="predicted"/>
<dbReference type="AlphaFoldDB" id="A0A6J4L5S7"/>
<dbReference type="GO" id="GO:0005737">
    <property type="term" value="C:cytoplasm"/>
    <property type="evidence" value="ECO:0007669"/>
    <property type="project" value="TreeGrafter"/>
</dbReference>
<feature type="domain" description="Amidohydrolase-related" evidence="2">
    <location>
        <begin position="42"/>
        <end position="231"/>
    </location>
</feature>
<dbReference type="SUPFAM" id="SSF51556">
    <property type="entry name" value="Metallo-dependent hydrolases"/>
    <property type="match status" value="1"/>
</dbReference>
<dbReference type="GO" id="GO:0016787">
    <property type="term" value="F:hydrolase activity"/>
    <property type="evidence" value="ECO:0007669"/>
    <property type="project" value="InterPro"/>
</dbReference>
<evidence type="ECO:0000259" key="2">
    <source>
        <dbReference type="Pfam" id="PF04909"/>
    </source>
</evidence>
<dbReference type="Pfam" id="PF04909">
    <property type="entry name" value="Amidohydro_2"/>
    <property type="match status" value="1"/>
</dbReference>
<gene>
    <name evidence="3" type="ORF">AVDCRST_MAG89-1764</name>
</gene>
<dbReference type="Gene3D" id="3.20.20.140">
    <property type="entry name" value="Metal-dependent hydrolases"/>
    <property type="match status" value="1"/>
</dbReference>